<dbReference type="Gene3D" id="1.20.1280.50">
    <property type="match status" value="1"/>
</dbReference>
<evidence type="ECO:0000256" key="1">
    <source>
        <dbReference type="SAM" id="MobiDB-lite"/>
    </source>
</evidence>
<feature type="domain" description="F-box" evidence="2">
    <location>
        <begin position="29"/>
        <end position="75"/>
    </location>
</feature>
<dbReference type="AlphaFoldDB" id="A0A2X0LVN3"/>
<dbReference type="GO" id="GO:0000145">
    <property type="term" value="C:exocyst"/>
    <property type="evidence" value="ECO:0007669"/>
    <property type="project" value="TreeGrafter"/>
</dbReference>
<dbReference type="PANTHER" id="PTHR12100">
    <property type="entry name" value="SEC10"/>
    <property type="match status" value="1"/>
</dbReference>
<name>A0A2X0LVN3_9BASI</name>
<dbReference type="InterPro" id="IPR048627">
    <property type="entry name" value="Sec10_HB"/>
</dbReference>
<reference evidence="3 4" key="1">
    <citation type="submission" date="2016-11" db="EMBL/GenBank/DDBJ databases">
        <authorList>
            <person name="Jaros S."/>
            <person name="Januszkiewicz K."/>
            <person name="Wedrychowicz H."/>
        </authorList>
    </citation>
    <scope>NUCLEOTIDE SEQUENCE [LARGE SCALE GENOMIC DNA]</scope>
</reference>
<protein>
    <submittedName>
        <fullName evidence="3">BQ5605_C016g08168 protein</fullName>
    </submittedName>
</protein>
<feature type="region of interest" description="Disordered" evidence="1">
    <location>
        <begin position="241"/>
        <end position="267"/>
    </location>
</feature>
<dbReference type="SUPFAM" id="SSF81383">
    <property type="entry name" value="F-box domain"/>
    <property type="match status" value="1"/>
</dbReference>
<dbReference type="InterPro" id="IPR001810">
    <property type="entry name" value="F-box_dom"/>
</dbReference>
<dbReference type="Proteomes" id="UP000249464">
    <property type="component" value="Unassembled WGS sequence"/>
</dbReference>
<dbReference type="STRING" id="796604.A0A2X0LVN3"/>
<feature type="compositionally biased region" description="Low complexity" evidence="1">
    <location>
        <begin position="706"/>
        <end position="719"/>
    </location>
</feature>
<proteinExistence type="predicted"/>
<dbReference type="GO" id="GO:0006893">
    <property type="term" value="P:Golgi to plasma membrane transport"/>
    <property type="evidence" value="ECO:0007669"/>
    <property type="project" value="TreeGrafter"/>
</dbReference>
<dbReference type="EMBL" id="FQNC01000018">
    <property type="protein sequence ID" value="SGY20914.1"/>
    <property type="molecule type" value="Genomic_DNA"/>
</dbReference>
<feature type="compositionally biased region" description="Polar residues" evidence="1">
    <location>
        <begin position="169"/>
        <end position="180"/>
    </location>
</feature>
<feature type="compositionally biased region" description="Basic and acidic residues" evidence="1">
    <location>
        <begin position="111"/>
        <end position="142"/>
    </location>
</feature>
<dbReference type="InterPro" id="IPR036047">
    <property type="entry name" value="F-box-like_dom_sf"/>
</dbReference>
<dbReference type="Pfam" id="PF12937">
    <property type="entry name" value="F-box-like"/>
    <property type="match status" value="1"/>
</dbReference>
<sequence length="1098" mass="121489">MERWTALLPDRTPAPTSFNGASHTHRPKVKLLGRLPEEAYLSILPHLALADLASCASTCRSLAKLAKDDRVWVVKLDCLNYKGPGQIQYANQKRGTESHNDLQPPSAPNGDNDKQRPPQEPYRDDDSDKDKQPSKEQHHHDQDNDDQDNDDDDDDDDDFGDFFRGKQPSVPTTESSTLTAPATAADDGFGDFQNADQLDDPFNLATDDFAHVNLNAPSNTLPKTTDAADLMLIFDDDDQDRALVPPAAPSATPTSSSSRNRPLSVPSTTTGGTLDLYHVFKTHYSLLLPYYTSLLTHTTSSLVFTSNLQPMWRARILASLVRFCQPLVAPTRSVPQRMTVLRNTQSAMDFFESALLAEFERADTKGDEQAMKEKAYVLWELNQSPSVIQVFMQKREIFYDQSHDPLKNLTKLTSPEGHISDGIDFTAMDTYMRYVLKTVQRDGSLLARAFPPEADVLIFYIERIANDVRPTLQIAFPAGSLMVPCSQVISDYITTLLSSAQDLPHPLFLLATAATFGQVYRLVEMTLSIEPKSPLETRSRAEDVIFKMFEPLMDDYLTEEGEWIREVLEGICSEWDAKTASSLAISDPTFLASANPAQVKKNVLAGFAKVLLLPVTIIPKTAEYGLQAITIGATGAFNTFANLGSQLGSGSGGHKSGTRTPSASSFAATSATPVLMDDPNVVVPPPLSNTTAALESTTSAWGGDDPNSTSPSSNPSLKPSFDRNGSLGPDSRRSATTTLPHSRSTTDPSSSRYDRMQLLLSLDTALQLIQADRDCLKRIQTFAKYPGIYGRKVRDAIEEVFIVLLQTLGEKHVVPAFRQATKSMGLYRAQDHEGEGSVAPLVQFFELVHIGDTIQQMVEVYFEKEMVSPFRLAFKHNKVAYIDRRDFLNVVIREKKKFESSLDDAVAQGLNAGVNILMHQVEHIITTQQSPSDYCPPGQAEMELNSTRACANAIETLTTHCDMLRGSTDKQILEVFHQEVGIRLHGILLKHLKRCTVSIDGGFTLIADLNAFHSFVQSLRQPTVTAYFASLKMVGELFIVDSPKELGALVRDVSRYEGTLSADDLYEIVQRRADWRQIESQVEKQLFGLKLADDCIIS</sequence>
<dbReference type="GO" id="GO:0006887">
    <property type="term" value="P:exocytosis"/>
    <property type="evidence" value="ECO:0007669"/>
    <property type="project" value="TreeGrafter"/>
</dbReference>
<accession>A0A2X0LVN3</accession>
<feature type="region of interest" description="Disordered" evidence="1">
    <location>
        <begin position="696"/>
        <end position="752"/>
    </location>
</feature>
<feature type="compositionally biased region" description="Low complexity" evidence="1">
    <location>
        <begin position="242"/>
        <end position="267"/>
    </location>
</feature>
<evidence type="ECO:0000313" key="3">
    <source>
        <dbReference type="EMBL" id="SGY20914.1"/>
    </source>
</evidence>
<dbReference type="PROSITE" id="PS50181">
    <property type="entry name" value="FBOX"/>
    <property type="match status" value="1"/>
</dbReference>
<dbReference type="PANTHER" id="PTHR12100:SF1">
    <property type="entry name" value="RECYCLIN-1"/>
    <property type="match status" value="1"/>
</dbReference>
<evidence type="ECO:0000313" key="4">
    <source>
        <dbReference type="Proteomes" id="UP000249464"/>
    </source>
</evidence>
<organism evidence="3 4">
    <name type="scientific">Microbotryum silenes-dioicae</name>
    <dbReference type="NCBI Taxonomy" id="796604"/>
    <lineage>
        <taxon>Eukaryota</taxon>
        <taxon>Fungi</taxon>
        <taxon>Dikarya</taxon>
        <taxon>Basidiomycota</taxon>
        <taxon>Pucciniomycotina</taxon>
        <taxon>Microbotryomycetes</taxon>
        <taxon>Microbotryales</taxon>
        <taxon>Microbotryaceae</taxon>
        <taxon>Microbotryum</taxon>
    </lineage>
</organism>
<feature type="region of interest" description="Disordered" evidence="1">
    <location>
        <begin position="93"/>
        <end position="196"/>
    </location>
</feature>
<gene>
    <name evidence="3" type="primary">BQ5605_C016g08168</name>
    <name evidence="3" type="ORF">BQ5605_C016G08168</name>
</gene>
<dbReference type="Pfam" id="PF07393">
    <property type="entry name" value="Sec10_HB"/>
    <property type="match status" value="2"/>
</dbReference>
<keyword evidence="4" id="KW-1185">Reference proteome</keyword>
<evidence type="ECO:0000259" key="2">
    <source>
        <dbReference type="PROSITE" id="PS50181"/>
    </source>
</evidence>
<dbReference type="InterPro" id="IPR009976">
    <property type="entry name" value="Sec10-like"/>
</dbReference>
<feature type="compositionally biased region" description="Acidic residues" evidence="1">
    <location>
        <begin position="143"/>
        <end position="160"/>
    </location>
</feature>
<feature type="compositionally biased region" description="Polar residues" evidence="1">
    <location>
        <begin position="734"/>
        <end position="751"/>
    </location>
</feature>
<feature type="region of interest" description="Disordered" evidence="1">
    <location>
        <begin position="1"/>
        <end position="25"/>
    </location>
</feature>